<proteinExistence type="predicted"/>
<dbReference type="AlphaFoldDB" id="A0A0D1EEM3"/>
<keyword evidence="2" id="KW-1185">Reference proteome</keyword>
<dbReference type="STRING" id="935700.jaqu_39050"/>
<dbReference type="EMBL" id="JYFE01000080">
    <property type="protein sequence ID" value="KIT14315.1"/>
    <property type="molecule type" value="Genomic_DNA"/>
</dbReference>
<organism evidence="1 2">
    <name type="scientific">Jannaschia aquimarina</name>
    <dbReference type="NCBI Taxonomy" id="935700"/>
    <lineage>
        <taxon>Bacteria</taxon>
        <taxon>Pseudomonadati</taxon>
        <taxon>Pseudomonadota</taxon>
        <taxon>Alphaproteobacteria</taxon>
        <taxon>Rhodobacterales</taxon>
        <taxon>Roseobacteraceae</taxon>
        <taxon>Jannaschia</taxon>
    </lineage>
</organism>
<accession>A0A0D1EEM3</accession>
<sequence length="117" mass="13261">MKELTIPPDALRLLLEQLRSVEVPVESDDGGNDLRRNELQTEIEGLDRDQQHELVALLWIGRGDYQEVDWDEAKALAEERHVGPTFEYLASHPQAADHIAAGLEEIGHEHLLLDGEY</sequence>
<name>A0A0D1EEM3_9RHOB</name>
<dbReference type="OrthoDB" id="5641374at2"/>
<comment type="caution">
    <text evidence="1">The sequence shown here is derived from an EMBL/GenBank/DDBJ whole genome shotgun (WGS) entry which is preliminary data.</text>
</comment>
<evidence type="ECO:0008006" key="3">
    <source>
        <dbReference type="Google" id="ProtNLM"/>
    </source>
</evidence>
<dbReference type="RefSeq" id="WP_052501084.1">
    <property type="nucleotide sequence ID" value="NZ_FZPF01000003.1"/>
</dbReference>
<protein>
    <recommendedName>
        <fullName evidence="3">DUF3775 domain-containing protein</fullName>
    </recommendedName>
</protein>
<gene>
    <name evidence="1" type="ORF">jaqu_39050</name>
</gene>
<evidence type="ECO:0000313" key="2">
    <source>
        <dbReference type="Proteomes" id="UP000032232"/>
    </source>
</evidence>
<evidence type="ECO:0000313" key="1">
    <source>
        <dbReference type="EMBL" id="KIT14315.1"/>
    </source>
</evidence>
<dbReference type="InterPro" id="IPR022254">
    <property type="entry name" value="DUF3775"/>
</dbReference>
<dbReference type="PATRIC" id="fig|935700.4.peg.4026"/>
<reference evidence="1 2" key="1">
    <citation type="submission" date="2015-02" db="EMBL/GenBank/DDBJ databases">
        <title>Genome Sequence of Jannaschia aquimarina DSM28248, a member of the Roseobacter clade.</title>
        <authorList>
            <person name="Voget S."/>
            <person name="Daniel R."/>
        </authorList>
    </citation>
    <scope>NUCLEOTIDE SEQUENCE [LARGE SCALE GENOMIC DNA]</scope>
    <source>
        <strain evidence="1 2">GSW-M26</strain>
    </source>
</reference>
<dbReference type="Pfam" id="PF12616">
    <property type="entry name" value="DUF3775"/>
    <property type="match status" value="1"/>
</dbReference>
<dbReference type="Proteomes" id="UP000032232">
    <property type="component" value="Unassembled WGS sequence"/>
</dbReference>